<comment type="caution">
    <text evidence="6">The sequence shown here is derived from an EMBL/GenBank/DDBJ whole genome shotgun (WGS) entry which is preliminary data.</text>
</comment>
<evidence type="ECO:0000259" key="5">
    <source>
        <dbReference type="PROSITE" id="PS50931"/>
    </source>
</evidence>
<dbReference type="Gene3D" id="3.40.190.10">
    <property type="entry name" value="Periplasmic binding protein-like II"/>
    <property type="match status" value="2"/>
</dbReference>
<evidence type="ECO:0000256" key="3">
    <source>
        <dbReference type="ARBA" id="ARBA00023125"/>
    </source>
</evidence>
<dbReference type="Pfam" id="PF03466">
    <property type="entry name" value="LysR_substrate"/>
    <property type="match status" value="1"/>
</dbReference>
<dbReference type="Pfam" id="PF00126">
    <property type="entry name" value="HTH_1"/>
    <property type="match status" value="1"/>
</dbReference>
<dbReference type="InterPro" id="IPR000847">
    <property type="entry name" value="LysR_HTH_N"/>
</dbReference>
<organism evidence="6 7">
    <name type="scientific">Streptomyces endophyticus</name>
    <dbReference type="NCBI Taxonomy" id="714166"/>
    <lineage>
        <taxon>Bacteria</taxon>
        <taxon>Bacillati</taxon>
        <taxon>Actinomycetota</taxon>
        <taxon>Actinomycetes</taxon>
        <taxon>Kitasatosporales</taxon>
        <taxon>Streptomycetaceae</taxon>
        <taxon>Streptomyces</taxon>
    </lineage>
</organism>
<dbReference type="RefSeq" id="WP_326021602.1">
    <property type="nucleotide sequence ID" value="NZ_JAOZYC010000160.1"/>
</dbReference>
<reference evidence="6 7" key="1">
    <citation type="submission" date="2022-10" db="EMBL/GenBank/DDBJ databases">
        <authorList>
            <person name="Xie J."/>
            <person name="Shen N."/>
        </authorList>
    </citation>
    <scope>NUCLEOTIDE SEQUENCE [LARGE SCALE GENOMIC DNA]</scope>
    <source>
        <strain evidence="6 7">YIM65594</strain>
    </source>
</reference>
<dbReference type="InterPro" id="IPR005119">
    <property type="entry name" value="LysR_subst-bd"/>
</dbReference>
<dbReference type="SUPFAM" id="SSF53850">
    <property type="entry name" value="Periplasmic binding protein-like II"/>
    <property type="match status" value="1"/>
</dbReference>
<name>A0ABU6FDW5_9ACTN</name>
<dbReference type="SUPFAM" id="SSF46785">
    <property type="entry name" value="Winged helix' DNA-binding domain"/>
    <property type="match status" value="1"/>
</dbReference>
<evidence type="ECO:0000256" key="1">
    <source>
        <dbReference type="ARBA" id="ARBA00009437"/>
    </source>
</evidence>
<dbReference type="Gene3D" id="1.10.10.10">
    <property type="entry name" value="Winged helix-like DNA-binding domain superfamily/Winged helix DNA-binding domain"/>
    <property type="match status" value="1"/>
</dbReference>
<protein>
    <submittedName>
        <fullName evidence="6">LysR family transcriptional regulator</fullName>
    </submittedName>
</protein>
<dbReference type="PROSITE" id="PS50931">
    <property type="entry name" value="HTH_LYSR"/>
    <property type="match status" value="1"/>
</dbReference>
<dbReference type="PANTHER" id="PTHR30346:SF29">
    <property type="entry name" value="LYSR SUBSTRATE-BINDING"/>
    <property type="match status" value="1"/>
</dbReference>
<accession>A0ABU6FDW5</accession>
<keyword evidence="2" id="KW-0805">Transcription regulation</keyword>
<keyword evidence="3" id="KW-0238">DNA-binding</keyword>
<dbReference type="EMBL" id="JAOZYC010000160">
    <property type="protein sequence ID" value="MEB8342230.1"/>
    <property type="molecule type" value="Genomic_DNA"/>
</dbReference>
<proteinExistence type="inferred from homology"/>
<evidence type="ECO:0000313" key="6">
    <source>
        <dbReference type="EMBL" id="MEB8342230.1"/>
    </source>
</evidence>
<comment type="similarity">
    <text evidence="1">Belongs to the LysR transcriptional regulatory family.</text>
</comment>
<keyword evidence="7" id="KW-1185">Reference proteome</keyword>
<evidence type="ECO:0000256" key="2">
    <source>
        <dbReference type="ARBA" id="ARBA00023015"/>
    </source>
</evidence>
<evidence type="ECO:0000313" key="7">
    <source>
        <dbReference type="Proteomes" id="UP001354931"/>
    </source>
</evidence>
<dbReference type="InterPro" id="IPR036390">
    <property type="entry name" value="WH_DNA-bd_sf"/>
</dbReference>
<feature type="domain" description="HTH lysR-type" evidence="5">
    <location>
        <begin position="2"/>
        <end position="59"/>
    </location>
</feature>
<keyword evidence="4" id="KW-0804">Transcription</keyword>
<sequence length="303" mass="31953">MLEVRRLRLLAEFATHGTVAATAEALHLTGPAVSQQLAALEKETGLTLLEKHGRALRLTGAGRLLVEHAQVVLADLAAAQADVAALRQGRPGAVRIAAFPSAARVLLPLVWPEPGAQAPRLHLVEHEPDAADEALRQRAVDVAVTHAYSLLPRPLPPGCEQRHLFDEPVELALHPDTADRHGLAPGDKADLAAFAQEAWLVPGADTACHEMTQRACGAAGFVPRAVARASDFGVLTALVARGAGVALVPQLALPAMLEGVSLHPLHSPVRRTVRAVYRAGTAGHPDVAYVLDRLSEAASGRPR</sequence>
<dbReference type="Proteomes" id="UP001354931">
    <property type="component" value="Unassembled WGS sequence"/>
</dbReference>
<gene>
    <name evidence="6" type="ORF">OKJ99_32525</name>
</gene>
<dbReference type="PANTHER" id="PTHR30346">
    <property type="entry name" value="TRANSCRIPTIONAL DUAL REGULATOR HCAR-RELATED"/>
    <property type="match status" value="1"/>
</dbReference>
<evidence type="ECO:0000256" key="4">
    <source>
        <dbReference type="ARBA" id="ARBA00023163"/>
    </source>
</evidence>
<dbReference type="InterPro" id="IPR036388">
    <property type="entry name" value="WH-like_DNA-bd_sf"/>
</dbReference>